<evidence type="ECO:0000313" key="1">
    <source>
        <dbReference type="EMBL" id="CAI5444382.1"/>
    </source>
</evidence>
<reference evidence="1" key="1">
    <citation type="submission" date="2022-11" db="EMBL/GenBank/DDBJ databases">
        <authorList>
            <person name="Kikuchi T."/>
        </authorList>
    </citation>
    <scope>NUCLEOTIDE SEQUENCE</scope>
    <source>
        <strain evidence="1">PS1010</strain>
    </source>
</reference>
<keyword evidence="2" id="KW-1185">Reference proteome</keyword>
<sequence length="110" mass="12919">MLARNGSFFVLELVENGKEMTLKRNIDRESYLNSTKDIISRTVRIRCLDTKLDEIKENTQVEYQINERIWRNGKNGSESLIQTVRGKFDENGRIVINYKRKLCTSYIVSL</sequence>
<organism evidence="1 2">
    <name type="scientific">Caenorhabditis angaria</name>
    <dbReference type="NCBI Taxonomy" id="860376"/>
    <lineage>
        <taxon>Eukaryota</taxon>
        <taxon>Metazoa</taxon>
        <taxon>Ecdysozoa</taxon>
        <taxon>Nematoda</taxon>
        <taxon>Chromadorea</taxon>
        <taxon>Rhabditida</taxon>
        <taxon>Rhabditina</taxon>
        <taxon>Rhabditomorpha</taxon>
        <taxon>Rhabditoidea</taxon>
        <taxon>Rhabditidae</taxon>
        <taxon>Peloderinae</taxon>
        <taxon>Caenorhabditis</taxon>
    </lineage>
</organism>
<dbReference type="Proteomes" id="UP001152747">
    <property type="component" value="Unassembled WGS sequence"/>
</dbReference>
<name>A0A9P1MYI2_9PELO</name>
<proteinExistence type="predicted"/>
<comment type="caution">
    <text evidence="1">The sequence shown here is derived from an EMBL/GenBank/DDBJ whole genome shotgun (WGS) entry which is preliminary data.</text>
</comment>
<protein>
    <submittedName>
        <fullName evidence="1">Uncharacterized protein</fullName>
    </submittedName>
</protein>
<accession>A0A9P1MYI2</accession>
<dbReference type="AlphaFoldDB" id="A0A9P1MYI2"/>
<gene>
    <name evidence="1" type="ORF">CAMP_LOCUS7019</name>
</gene>
<dbReference type="EMBL" id="CANHGI010000003">
    <property type="protein sequence ID" value="CAI5444382.1"/>
    <property type="molecule type" value="Genomic_DNA"/>
</dbReference>
<evidence type="ECO:0000313" key="2">
    <source>
        <dbReference type="Proteomes" id="UP001152747"/>
    </source>
</evidence>